<evidence type="ECO:0000313" key="2">
    <source>
        <dbReference type="Proteomes" id="UP000603056"/>
    </source>
</evidence>
<protein>
    <submittedName>
        <fullName evidence="1">Aspartyl/glutamyl-tRNA(Asn/Gln) amidotransferasesubunit C</fullName>
        <ecNumber evidence="1">6.3.5.-</ecNumber>
    </submittedName>
</protein>
<dbReference type="NCBIfam" id="TIGR00135">
    <property type="entry name" value="gatC"/>
    <property type="match status" value="1"/>
</dbReference>
<keyword evidence="1" id="KW-0436">Ligase</keyword>
<proteinExistence type="predicted"/>
<gene>
    <name evidence="1" type="primary">gatC</name>
    <name evidence="1" type="ORF">FFODKBPE_00322</name>
</gene>
<dbReference type="Gene3D" id="1.10.20.60">
    <property type="entry name" value="Glu-tRNAGln amidotransferase C subunit, N-terminal domain"/>
    <property type="match status" value="1"/>
</dbReference>
<dbReference type="GO" id="GO:0016874">
    <property type="term" value="F:ligase activity"/>
    <property type="evidence" value="ECO:0007669"/>
    <property type="project" value="UniProtKB-KW"/>
</dbReference>
<dbReference type="EMBL" id="CAJHIP010000009">
    <property type="protein sequence ID" value="CAD6492508.1"/>
    <property type="molecule type" value="Genomic_DNA"/>
</dbReference>
<dbReference type="GO" id="GO:0016740">
    <property type="term" value="F:transferase activity"/>
    <property type="evidence" value="ECO:0007669"/>
    <property type="project" value="UniProtKB-KW"/>
</dbReference>
<comment type="caution">
    <text evidence="1">The sequence shown here is derived from an EMBL/GenBank/DDBJ whole genome shotgun (WGS) entry which is preliminary data.</text>
</comment>
<dbReference type="AlphaFoldDB" id="A0A811T9M2"/>
<name>A0A811T9M2_9EURY</name>
<dbReference type="Proteomes" id="UP000603056">
    <property type="component" value="Unassembled WGS sequence"/>
</dbReference>
<dbReference type="Pfam" id="PF02686">
    <property type="entry name" value="GatC"/>
    <property type="match status" value="1"/>
</dbReference>
<dbReference type="InterPro" id="IPR036113">
    <property type="entry name" value="Asp/Glu-ADT_sf_sub_c"/>
</dbReference>
<dbReference type="EC" id="6.3.5.-" evidence="1"/>
<keyword evidence="1" id="KW-0808">Transferase</keyword>
<reference evidence="1" key="1">
    <citation type="submission" date="2020-10" db="EMBL/GenBank/DDBJ databases">
        <authorList>
            <person name="Hahn C.J."/>
            <person name="Laso-Perez R."/>
            <person name="Vulcano F."/>
            <person name="Vaziourakis K.-M."/>
            <person name="Stokke R."/>
            <person name="Steen I.H."/>
            <person name="Teske A."/>
            <person name="Boetius A."/>
            <person name="Liebeke M."/>
            <person name="Amann R."/>
            <person name="Knittel K."/>
        </authorList>
    </citation>
    <scope>NUCLEOTIDE SEQUENCE</scope>
    <source>
        <strain evidence="1">Gfbio:e3339647-f889-4370-9287-4fb5cb688e4c:AG394J04_GoMArc1</strain>
    </source>
</reference>
<organism evidence="1 2">
    <name type="scientific">Candidatus Argoarchaeum ethanivorans</name>
    <dbReference type="NCBI Taxonomy" id="2608793"/>
    <lineage>
        <taxon>Archaea</taxon>
        <taxon>Methanobacteriati</taxon>
        <taxon>Methanobacteriota</taxon>
        <taxon>Stenosarchaea group</taxon>
        <taxon>Methanomicrobia</taxon>
        <taxon>Methanosarcinales</taxon>
        <taxon>Methanosarcinales incertae sedis</taxon>
        <taxon>GOM Arc I cluster</taxon>
        <taxon>Candidatus Argoarchaeum</taxon>
    </lineage>
</organism>
<dbReference type="GO" id="GO:0006450">
    <property type="term" value="P:regulation of translational fidelity"/>
    <property type="evidence" value="ECO:0007669"/>
    <property type="project" value="InterPro"/>
</dbReference>
<accession>A0A811T9M2</accession>
<dbReference type="SUPFAM" id="SSF141000">
    <property type="entry name" value="Glu-tRNAGln amidotransferase C subunit"/>
    <property type="match status" value="1"/>
</dbReference>
<dbReference type="InterPro" id="IPR003837">
    <property type="entry name" value="GatC"/>
</dbReference>
<sequence>MMITTSDIEHISWLAHVWLTDSELEEYSEKMNPILEYFGTLDEVGGDVDAAHHVLDLYNVWRDDVPSGMLSQKEALSNAKEIKDGYFKAARIL</sequence>
<evidence type="ECO:0000313" key="1">
    <source>
        <dbReference type="EMBL" id="CAD6492508.1"/>
    </source>
</evidence>